<reference evidence="1" key="1">
    <citation type="journal article" date="2014" name="Int. J. Syst. Evol. Microbiol.">
        <title>Complete genome sequence of Corynebacterium casei LMG S-19264T (=DSM 44701T), isolated from a smear-ripened cheese.</title>
        <authorList>
            <consortium name="US DOE Joint Genome Institute (JGI-PGF)"/>
            <person name="Walter F."/>
            <person name="Albersmeier A."/>
            <person name="Kalinowski J."/>
            <person name="Ruckert C."/>
        </authorList>
    </citation>
    <scope>NUCLEOTIDE SEQUENCE</scope>
    <source>
        <strain evidence="1">CGMCC 4.7679</strain>
    </source>
</reference>
<dbReference type="RefSeq" id="WP_145936396.1">
    <property type="nucleotide sequence ID" value="NZ_BNAV01000001.1"/>
</dbReference>
<name>A0A8H9ITI7_9PSEU</name>
<comment type="caution">
    <text evidence="1">The sequence shown here is derived from an EMBL/GenBank/DDBJ whole genome shotgun (WGS) entry which is preliminary data.</text>
</comment>
<sequence>MKDDRTAPRRRPNTASAGAPSWSIADYRARLGRHVEPRGDQVWLRLGGGIVGAAVPARLGPPLAAVLRGFGETGPVLELDSAPSWVFLADANGYVPGWEGMLSGVEVLGCPAWVPVPASGVLRARSRWVVPPDARRRWLPTLASIIALARREEVSAAGRS</sequence>
<keyword evidence="2" id="KW-1185">Reference proteome</keyword>
<evidence type="ECO:0000313" key="2">
    <source>
        <dbReference type="Proteomes" id="UP000658656"/>
    </source>
</evidence>
<dbReference type="Proteomes" id="UP000658656">
    <property type="component" value="Unassembled WGS sequence"/>
</dbReference>
<dbReference type="AlphaFoldDB" id="A0A8H9ITI7"/>
<accession>A0A8H9ITI7</accession>
<evidence type="ECO:0000313" key="1">
    <source>
        <dbReference type="EMBL" id="GHF36321.1"/>
    </source>
</evidence>
<proteinExistence type="predicted"/>
<protein>
    <submittedName>
        <fullName evidence="1">Uncharacterized protein</fullName>
    </submittedName>
</protein>
<gene>
    <name evidence="1" type="ORF">GCM10017566_06750</name>
</gene>
<dbReference type="OrthoDB" id="3631260at2"/>
<organism evidence="1 2">
    <name type="scientific">Amycolatopsis bartoniae</name>
    <dbReference type="NCBI Taxonomy" id="941986"/>
    <lineage>
        <taxon>Bacteria</taxon>
        <taxon>Bacillati</taxon>
        <taxon>Actinomycetota</taxon>
        <taxon>Actinomycetes</taxon>
        <taxon>Pseudonocardiales</taxon>
        <taxon>Pseudonocardiaceae</taxon>
        <taxon>Amycolatopsis</taxon>
    </lineage>
</organism>
<reference evidence="1" key="2">
    <citation type="submission" date="2020-09" db="EMBL/GenBank/DDBJ databases">
        <authorList>
            <person name="Sun Q."/>
            <person name="Zhou Y."/>
        </authorList>
    </citation>
    <scope>NUCLEOTIDE SEQUENCE</scope>
    <source>
        <strain evidence="1">CGMCC 4.7679</strain>
    </source>
</reference>
<dbReference type="EMBL" id="BNAV01000001">
    <property type="protein sequence ID" value="GHF36321.1"/>
    <property type="molecule type" value="Genomic_DNA"/>
</dbReference>